<organism evidence="1 2">
    <name type="scientific">Mesobacterium hydrothermale</name>
    <dbReference type="NCBI Taxonomy" id="3111907"/>
    <lineage>
        <taxon>Bacteria</taxon>
        <taxon>Pseudomonadati</taxon>
        <taxon>Pseudomonadota</taxon>
        <taxon>Alphaproteobacteria</taxon>
        <taxon>Rhodobacterales</taxon>
        <taxon>Roseobacteraceae</taxon>
        <taxon>Mesobacterium</taxon>
    </lineage>
</organism>
<comment type="caution">
    <text evidence="1">The sequence shown here is derived from an EMBL/GenBank/DDBJ whole genome shotgun (WGS) entry which is preliminary data.</text>
</comment>
<dbReference type="Proteomes" id="UP001348149">
    <property type="component" value="Unassembled WGS sequence"/>
</dbReference>
<accession>A0ABU6HFF5</accession>
<keyword evidence="2" id="KW-1185">Reference proteome</keyword>
<protein>
    <submittedName>
        <fullName evidence="1">Uncharacterized protein</fullName>
    </submittedName>
</protein>
<feature type="non-terminal residue" evidence="1">
    <location>
        <position position="1"/>
    </location>
</feature>
<proteinExistence type="predicted"/>
<evidence type="ECO:0000313" key="1">
    <source>
        <dbReference type="EMBL" id="MEC3861106.1"/>
    </source>
</evidence>
<dbReference type="RefSeq" id="WP_326296789.1">
    <property type="nucleotide sequence ID" value="NZ_JAYLLH010000008.1"/>
</dbReference>
<reference evidence="1 2" key="1">
    <citation type="submission" date="2024-01" db="EMBL/GenBank/DDBJ databases">
        <title>Mesobacterium rodlantinim sp. nov., isolated from shallow sea hydrothermal systems off Kueishantao Island.</title>
        <authorList>
            <person name="Su Z."/>
            <person name="Tang K."/>
        </authorList>
    </citation>
    <scope>NUCLEOTIDE SEQUENCE [LARGE SCALE GENOMIC DNA]</scope>
    <source>
        <strain evidence="1 2">TK19101</strain>
    </source>
</reference>
<evidence type="ECO:0000313" key="2">
    <source>
        <dbReference type="Proteomes" id="UP001348149"/>
    </source>
</evidence>
<sequence>RPVVRLSAAGEGAFTVTQQNPQPLFFVFLSQTCGNPVHIKQIKGLDNTFSLNAAPLVPKIAPSNRPRATHFSASQRLRAQHRRFFRNFAT</sequence>
<gene>
    <name evidence="1" type="ORF">VK792_07405</name>
</gene>
<name>A0ABU6HFF5_9RHOB</name>
<dbReference type="EMBL" id="JAYLLH010000008">
    <property type="protein sequence ID" value="MEC3861106.1"/>
    <property type="molecule type" value="Genomic_DNA"/>
</dbReference>